<dbReference type="PROSITE" id="PS51186">
    <property type="entry name" value="GNAT"/>
    <property type="match status" value="1"/>
</dbReference>
<evidence type="ECO:0000259" key="1">
    <source>
        <dbReference type="PROSITE" id="PS51186"/>
    </source>
</evidence>
<dbReference type="AlphaFoldDB" id="A0A931G2K6"/>
<dbReference type="Pfam" id="PF00583">
    <property type="entry name" value="Acetyltransf_1"/>
    <property type="match status" value="1"/>
</dbReference>
<dbReference type="InterPro" id="IPR052523">
    <property type="entry name" value="Trichothecene_AcTrans"/>
</dbReference>
<dbReference type="Gene3D" id="3.40.630.30">
    <property type="match status" value="1"/>
</dbReference>
<dbReference type="Proteomes" id="UP000598146">
    <property type="component" value="Unassembled WGS sequence"/>
</dbReference>
<reference evidence="2" key="1">
    <citation type="submission" date="2020-11" db="EMBL/GenBank/DDBJ databases">
        <title>Isolation and identification of active actinomycetes.</title>
        <authorList>
            <person name="Sun X."/>
        </authorList>
    </citation>
    <scope>NUCLEOTIDE SEQUENCE</scope>
    <source>
        <strain evidence="2">NEAU-A11</strain>
    </source>
</reference>
<dbReference type="EMBL" id="JADQTO010000056">
    <property type="protein sequence ID" value="MBG0569173.1"/>
    <property type="molecule type" value="Genomic_DNA"/>
</dbReference>
<keyword evidence="3" id="KW-1185">Reference proteome</keyword>
<gene>
    <name evidence="2" type="ORF">I4J89_47975</name>
</gene>
<proteinExistence type="predicted"/>
<dbReference type="SUPFAM" id="SSF55729">
    <property type="entry name" value="Acyl-CoA N-acyltransferases (Nat)"/>
    <property type="match status" value="1"/>
</dbReference>
<evidence type="ECO:0000313" key="2">
    <source>
        <dbReference type="EMBL" id="MBG0569173.1"/>
    </source>
</evidence>
<evidence type="ECO:0000313" key="3">
    <source>
        <dbReference type="Proteomes" id="UP000598146"/>
    </source>
</evidence>
<accession>A0A931G2K6</accession>
<dbReference type="CDD" id="cd04301">
    <property type="entry name" value="NAT_SF"/>
    <property type="match status" value="1"/>
</dbReference>
<organism evidence="2 3">
    <name type="scientific">Actinoplanes aureus</name>
    <dbReference type="NCBI Taxonomy" id="2792083"/>
    <lineage>
        <taxon>Bacteria</taxon>
        <taxon>Bacillati</taxon>
        <taxon>Actinomycetota</taxon>
        <taxon>Actinomycetes</taxon>
        <taxon>Micromonosporales</taxon>
        <taxon>Micromonosporaceae</taxon>
        <taxon>Actinoplanes</taxon>
    </lineage>
</organism>
<dbReference type="RefSeq" id="WP_196420917.1">
    <property type="nucleotide sequence ID" value="NZ_JADQTO010000056.1"/>
</dbReference>
<dbReference type="GO" id="GO:0016747">
    <property type="term" value="F:acyltransferase activity, transferring groups other than amino-acyl groups"/>
    <property type="evidence" value="ECO:0007669"/>
    <property type="project" value="InterPro"/>
</dbReference>
<comment type="caution">
    <text evidence="2">The sequence shown here is derived from an EMBL/GenBank/DDBJ whole genome shotgun (WGS) entry which is preliminary data.</text>
</comment>
<name>A0A931G2K6_9ACTN</name>
<feature type="domain" description="N-acetyltransferase" evidence="1">
    <location>
        <begin position="7"/>
        <end position="200"/>
    </location>
</feature>
<dbReference type="InterPro" id="IPR016181">
    <property type="entry name" value="Acyl_CoA_acyltransferase"/>
</dbReference>
<protein>
    <submittedName>
        <fullName evidence="2">GNAT family N-acetyltransferase</fullName>
    </submittedName>
</protein>
<sequence>MATSTSPALRIAEANDIDPVADLISHAFDHLGVIHFLVPDQSRRRLVSRDWYRLYVEHAISGAGQVIVTEDGDAAAVWFDRTSEPSEPDGYDKRLAELAGEHLDNFRHLDQQMENHHPSDPHWYLLFLAVHPDRWSHGLGSALLQDTHARLDSDGIPAYLEATGEQNQRLYQRHGYTDMAPPTITVSAGISLYRMWRPPQNTR</sequence>
<dbReference type="PANTHER" id="PTHR42791:SF1">
    <property type="entry name" value="N-ACETYLTRANSFERASE DOMAIN-CONTAINING PROTEIN"/>
    <property type="match status" value="1"/>
</dbReference>
<dbReference type="PANTHER" id="PTHR42791">
    <property type="entry name" value="GNAT FAMILY ACETYLTRANSFERASE"/>
    <property type="match status" value="1"/>
</dbReference>
<dbReference type="InterPro" id="IPR000182">
    <property type="entry name" value="GNAT_dom"/>
</dbReference>